<feature type="compositionally biased region" description="Basic and acidic residues" evidence="3">
    <location>
        <begin position="212"/>
        <end position="226"/>
    </location>
</feature>
<dbReference type="Gene3D" id="2.40.30.170">
    <property type="match status" value="1"/>
</dbReference>
<keyword evidence="4" id="KW-0732">Signal</keyword>
<protein>
    <submittedName>
        <fullName evidence="6">Efflux RND transporter periplasmic adaptor subunit</fullName>
    </submittedName>
</protein>
<dbReference type="InterPro" id="IPR058792">
    <property type="entry name" value="Beta-barrel_RND_2"/>
</dbReference>
<dbReference type="PROSITE" id="PS51257">
    <property type="entry name" value="PROKAR_LIPOPROTEIN"/>
    <property type="match status" value="1"/>
</dbReference>
<dbReference type="EMBL" id="JBHUCP010000048">
    <property type="protein sequence ID" value="MFD1534992.1"/>
    <property type="molecule type" value="Genomic_DNA"/>
</dbReference>
<keyword evidence="2" id="KW-0175">Coiled coil</keyword>
<keyword evidence="7" id="KW-1185">Reference proteome</keyword>
<evidence type="ECO:0000256" key="1">
    <source>
        <dbReference type="ARBA" id="ARBA00004196"/>
    </source>
</evidence>
<accession>A0ABW4FWR1</accession>
<feature type="chain" id="PRO_5045811682" evidence="4">
    <location>
        <begin position="25"/>
        <end position="522"/>
    </location>
</feature>
<organism evidence="6 7">
    <name type="scientific">Pseudonocardia aurantiaca</name>
    <dbReference type="NCBI Taxonomy" id="75290"/>
    <lineage>
        <taxon>Bacteria</taxon>
        <taxon>Bacillati</taxon>
        <taxon>Actinomycetota</taxon>
        <taxon>Actinomycetes</taxon>
        <taxon>Pseudonocardiales</taxon>
        <taxon>Pseudonocardiaceae</taxon>
        <taxon>Pseudonocardia</taxon>
    </lineage>
</organism>
<proteinExistence type="predicted"/>
<dbReference type="Pfam" id="PF25954">
    <property type="entry name" value="Beta-barrel_RND_2"/>
    <property type="match status" value="1"/>
</dbReference>
<dbReference type="SUPFAM" id="SSF111369">
    <property type="entry name" value="HlyD-like secretion proteins"/>
    <property type="match status" value="1"/>
</dbReference>
<evidence type="ECO:0000259" key="5">
    <source>
        <dbReference type="Pfam" id="PF25954"/>
    </source>
</evidence>
<evidence type="ECO:0000313" key="6">
    <source>
        <dbReference type="EMBL" id="MFD1534992.1"/>
    </source>
</evidence>
<dbReference type="PANTHER" id="PTHR32347">
    <property type="entry name" value="EFFLUX SYSTEM COMPONENT YKNX-RELATED"/>
    <property type="match status" value="1"/>
</dbReference>
<dbReference type="InterPro" id="IPR050465">
    <property type="entry name" value="UPF0194_transport"/>
</dbReference>
<dbReference type="RefSeq" id="WP_343973003.1">
    <property type="nucleotide sequence ID" value="NZ_BAAAJG010000003.1"/>
</dbReference>
<dbReference type="Gene3D" id="2.40.50.100">
    <property type="match status" value="1"/>
</dbReference>
<feature type="signal peptide" evidence="4">
    <location>
        <begin position="1"/>
        <end position="24"/>
    </location>
</feature>
<comment type="caution">
    <text evidence="6">The sequence shown here is derived from an EMBL/GenBank/DDBJ whole genome shotgun (WGS) entry which is preliminary data.</text>
</comment>
<dbReference type="Proteomes" id="UP001597145">
    <property type="component" value="Unassembled WGS sequence"/>
</dbReference>
<sequence>MTKVTGRRHQGTLLVGLVALFATAACTATPAPPPTVRVDRGIVATSVSASGKLASITEQNLGFPQGGRLEEVLVKVGDQVEAGQVLARLDDFELTQELKQSQAQLAQQQASLTKIRNGNSVAAAQADLDQAKKILDATQKQVSATNDSNKSATDRARVQLDFDKSALDRAERKLREDRADCDSDENSSESSSSSTQPATTSTPPEPTNPACDRIETDKAAVQDAKRAVVSSQTSLDAAQERERVDAASGQLSIENAKQSIVNAQNELDSAGSDRPADIDAQAAAVRDAQAAVAIAQRKADDAALRAPVAGVVSAVNGVTGEFVGAASGATALAPGSTAGLPGISDLGATAGAGGGAAAGSGAFIVLNGVESFQLVVPFEESDAARIAPGQPVEVAVDAVAGLTRPGSVLAIAPSGEEVSGIVNYNATIVLNESDPRLRDGQTAEASVAVESVDGVLRVPSAAVRTEGGRSVVTSPASGGTLATPFEPGVVGDQFVEVKSGLNEGQEVLLPQAHVTAVAGPPN</sequence>
<evidence type="ECO:0000256" key="3">
    <source>
        <dbReference type="SAM" id="MobiDB-lite"/>
    </source>
</evidence>
<evidence type="ECO:0000256" key="4">
    <source>
        <dbReference type="SAM" id="SignalP"/>
    </source>
</evidence>
<dbReference type="Gene3D" id="2.40.420.20">
    <property type="match status" value="1"/>
</dbReference>
<comment type="subcellular location">
    <subcellularLocation>
        <location evidence="1">Cell envelope</location>
    </subcellularLocation>
</comment>
<feature type="region of interest" description="Disordered" evidence="3">
    <location>
        <begin position="174"/>
        <end position="250"/>
    </location>
</feature>
<feature type="domain" description="CusB-like beta-barrel" evidence="5">
    <location>
        <begin position="377"/>
        <end position="448"/>
    </location>
</feature>
<gene>
    <name evidence="6" type="ORF">ACFSCY_36835</name>
</gene>
<evidence type="ECO:0000256" key="2">
    <source>
        <dbReference type="ARBA" id="ARBA00023054"/>
    </source>
</evidence>
<name>A0ABW4FWR1_9PSEU</name>
<evidence type="ECO:0000313" key="7">
    <source>
        <dbReference type="Proteomes" id="UP001597145"/>
    </source>
</evidence>
<feature type="compositionally biased region" description="Low complexity" evidence="3">
    <location>
        <begin position="188"/>
        <end position="202"/>
    </location>
</feature>
<dbReference type="PANTHER" id="PTHR32347:SF23">
    <property type="entry name" value="BLL5650 PROTEIN"/>
    <property type="match status" value="1"/>
</dbReference>
<reference evidence="7" key="1">
    <citation type="journal article" date="2019" name="Int. J. Syst. Evol. Microbiol.">
        <title>The Global Catalogue of Microorganisms (GCM) 10K type strain sequencing project: providing services to taxonomists for standard genome sequencing and annotation.</title>
        <authorList>
            <consortium name="The Broad Institute Genomics Platform"/>
            <consortium name="The Broad Institute Genome Sequencing Center for Infectious Disease"/>
            <person name="Wu L."/>
            <person name="Ma J."/>
        </authorList>
    </citation>
    <scope>NUCLEOTIDE SEQUENCE [LARGE SCALE GENOMIC DNA]</scope>
    <source>
        <strain evidence="7">JCM 12165</strain>
    </source>
</reference>